<dbReference type="OrthoDB" id="160374at2759"/>
<keyword evidence="4" id="KW-1185">Reference proteome</keyword>
<feature type="region of interest" description="Disordered" evidence="1">
    <location>
        <begin position="135"/>
        <end position="179"/>
    </location>
</feature>
<reference evidence="3" key="1">
    <citation type="submission" date="2020-02" db="EMBL/GenBank/DDBJ databases">
        <authorList>
            <person name="Palmer J.M."/>
        </authorList>
    </citation>
    <scope>NUCLEOTIDE SEQUENCE</scope>
    <source>
        <strain evidence="3">EPUS1.4</strain>
        <tissue evidence="3">Thallus</tissue>
    </source>
</reference>
<protein>
    <recommendedName>
        <fullName evidence="2">Nucleolar 27S pre-rRNA processing Urb2/Npa2 C-terminal domain-containing protein</fullName>
    </recommendedName>
</protein>
<comment type="caution">
    <text evidence="3">The sequence shown here is derived from an EMBL/GenBank/DDBJ whole genome shotgun (WGS) entry which is preliminary data.</text>
</comment>
<dbReference type="Proteomes" id="UP000606974">
    <property type="component" value="Unassembled WGS sequence"/>
</dbReference>
<dbReference type="Pfam" id="PF10441">
    <property type="entry name" value="Urb2"/>
    <property type="match status" value="1"/>
</dbReference>
<organism evidence="3 4">
    <name type="scientific">Endocarpon pusillum</name>
    <dbReference type="NCBI Taxonomy" id="364733"/>
    <lineage>
        <taxon>Eukaryota</taxon>
        <taxon>Fungi</taxon>
        <taxon>Dikarya</taxon>
        <taxon>Ascomycota</taxon>
        <taxon>Pezizomycotina</taxon>
        <taxon>Eurotiomycetes</taxon>
        <taxon>Chaetothyriomycetidae</taxon>
        <taxon>Verrucariales</taxon>
        <taxon>Verrucariaceae</taxon>
        <taxon>Endocarpon</taxon>
    </lineage>
</organism>
<dbReference type="EMBL" id="JAACFV010000112">
    <property type="protein sequence ID" value="KAF7505341.1"/>
    <property type="molecule type" value="Genomic_DNA"/>
</dbReference>
<sequence length="1276" mass="142694">MTPSTKQSAHRALLNLERSTAPPSELLDDAARILGVNFENIKDELFSEPVDCAARNSVLFAAREEWALRWLFKKTKPGASTKSLESKPDSSANNDPRKWLLFFYLVQKVPVKKVARILRDQDVIQQVQDVLKHLVDSPKQSTPTTASPRVQSPTSRESDDGDYALPQGGTRKRKRSPGLEDLVDEDSTLQIVLSVLRALKVCLDNASATEGEDAVAQQHMRIALSLSPEKAGIILEYVLLLVHNVLRTVTPPFDSHLLRHFMAALRLWDLRRGPDLGHTNDECNQTFTARCFLPGLSLLKSLRNLELRDHHKDIETWLEGRIVQHTVESTRKVFFDELAVNWKANQDPISPEHIQPAIGRLQNLLFSSTIPEAQLDVAKGHPLSLPSTAPILLELAVRSCPKSTVRKAQHEQPWLEALLVCLAYAVGCSVVDNEKVMQTTEQASLEPCSDTDSRSTPKSLVCLKGLLSTAIQWKVSLSLSLLGAFAQQFARLQEHESADWAVVEKLMQLDVNVFLPNSGMTSAKTLLHLLIDALNFHSSYRYYPSESALDSHAFVRIVILLMEGFASARDLGTFVNIWMDRLAEVETARDVNHKNGQSVKPYSLWEDEDVMAEFSKVAKRYVTPTFIEAHLEATVQAFRDKTYAGKHYGLAFVLDILLTTHKEEFEAATDTLKVLCLELRDAVQSLKSFGRMIGFLWRLLRHSLPFFGKEFPFLIFLDVVTGKEQSIVKTAMQNAYEKSVTYLTSMSHFNEIERFHYFIEAAALHPSHVRAQLILEIRLLTYHLERLEHAAITNEKTLLLWDGRITSLECKHDLLLIAFLCILIQRSQVLTLDTETTISLLKALALHVASDVGGDQIPQSGFAVILEGLLLDEALVSTPGFVKKCIKTLGLTGDCGGNFRKMAIIQALPREAMSKAQRKQITEWQREMGAASKKKTVDVTVLERDTAKSHISPQGTSNPETSYGDLQRSCRNAIEEAASKRSEDMISLCESLHKESLSRTNLLLVGSMLHKGGPISPYTTALAIDLSTLLPTTTSLETFCLTSDCLKLILDKHHPAVNQWTIDTLLAQIAIITSSQGPILPHTAAPIIFERLCRLLGVILGRYRIRLGGRYHLLLPALYGLLRCLFAADPTSLTTPSQLSFYSKLPSWIRSSNPTTATKLTRSSSTHLTRLLTTLSDPTPSSVKHKAHNSLTDETQKARRIAGEYMQYFVAEYAHCQLNGRIDVETKEGLMPGLYAVLDVMGREVMQGMNSRMGASEKAIWRGLYGDWRRGRWDGN</sequence>
<accession>A0A8H7ADZ1</accession>
<evidence type="ECO:0000313" key="3">
    <source>
        <dbReference type="EMBL" id="KAF7505341.1"/>
    </source>
</evidence>
<evidence type="ECO:0000259" key="2">
    <source>
        <dbReference type="Pfam" id="PF10441"/>
    </source>
</evidence>
<dbReference type="PANTHER" id="PTHR15682:SF2">
    <property type="entry name" value="UNHEALTHY RIBOSOME BIOGENESIS PROTEIN 2 HOMOLOG"/>
    <property type="match status" value="1"/>
</dbReference>
<dbReference type="GO" id="GO:0005730">
    <property type="term" value="C:nucleolus"/>
    <property type="evidence" value="ECO:0007669"/>
    <property type="project" value="TreeGrafter"/>
</dbReference>
<name>A0A8H7ADZ1_9EURO</name>
<dbReference type="InterPro" id="IPR018849">
    <property type="entry name" value="Urb2/Npa2_C"/>
</dbReference>
<dbReference type="PANTHER" id="PTHR15682">
    <property type="entry name" value="UNHEALTHY RIBOSOME BIOGENESIS PROTEIN 2 HOMOLOG"/>
    <property type="match status" value="1"/>
</dbReference>
<evidence type="ECO:0000313" key="4">
    <source>
        <dbReference type="Proteomes" id="UP000606974"/>
    </source>
</evidence>
<gene>
    <name evidence="3" type="ORF">GJ744_001044</name>
</gene>
<dbReference type="InterPro" id="IPR052609">
    <property type="entry name" value="Ribosome_Biogenesis_Reg"/>
</dbReference>
<proteinExistence type="predicted"/>
<dbReference type="AlphaFoldDB" id="A0A8H7ADZ1"/>
<evidence type="ECO:0000256" key="1">
    <source>
        <dbReference type="SAM" id="MobiDB-lite"/>
    </source>
</evidence>
<feature type="compositionally biased region" description="Polar residues" evidence="1">
    <location>
        <begin position="138"/>
        <end position="155"/>
    </location>
</feature>
<feature type="domain" description="Nucleolar 27S pre-rRNA processing Urb2/Npa2 C-terminal" evidence="2">
    <location>
        <begin position="1042"/>
        <end position="1275"/>
    </location>
</feature>
<dbReference type="GO" id="GO:0042254">
    <property type="term" value="P:ribosome biogenesis"/>
    <property type="evidence" value="ECO:0007669"/>
    <property type="project" value="TreeGrafter"/>
</dbReference>